<evidence type="ECO:0000313" key="11">
    <source>
        <dbReference type="EMBL" id="KAF9494261.1"/>
    </source>
</evidence>
<dbReference type="InterPro" id="IPR035892">
    <property type="entry name" value="C2_domain_sf"/>
</dbReference>
<dbReference type="Gene3D" id="2.30.29.30">
    <property type="entry name" value="Pleckstrin-homology domain (PH domain)/Phosphotyrosine-binding domain (PTB)"/>
    <property type="match status" value="1"/>
</dbReference>
<dbReference type="Gene3D" id="3.20.20.190">
    <property type="entry name" value="Phosphatidylinositol (PI) phosphodiesterase"/>
    <property type="match status" value="1"/>
</dbReference>
<dbReference type="Pfam" id="PF00168">
    <property type="entry name" value="C2"/>
    <property type="match status" value="1"/>
</dbReference>
<keyword evidence="12" id="KW-1185">Reference proteome</keyword>
<dbReference type="InterPro" id="IPR017946">
    <property type="entry name" value="PLC-like_Pdiesterase_TIM-brl"/>
</dbReference>
<organism evidence="11 12">
    <name type="scientific">Pleurotus eryngii</name>
    <name type="common">Boletus of the steppes</name>
    <dbReference type="NCBI Taxonomy" id="5323"/>
    <lineage>
        <taxon>Eukaryota</taxon>
        <taxon>Fungi</taxon>
        <taxon>Dikarya</taxon>
        <taxon>Basidiomycota</taxon>
        <taxon>Agaricomycotina</taxon>
        <taxon>Agaricomycetes</taxon>
        <taxon>Agaricomycetidae</taxon>
        <taxon>Agaricales</taxon>
        <taxon>Pleurotineae</taxon>
        <taxon>Pleurotaceae</taxon>
        <taxon>Pleurotus</taxon>
    </lineage>
</organism>
<dbReference type="PROSITE" id="PS50004">
    <property type="entry name" value="C2"/>
    <property type="match status" value="1"/>
</dbReference>
<dbReference type="CDD" id="cd00275">
    <property type="entry name" value="C2_PLC_like"/>
    <property type="match status" value="1"/>
</dbReference>
<dbReference type="CDD" id="cd08558">
    <property type="entry name" value="PI-PLCc_eukaryota"/>
    <property type="match status" value="1"/>
</dbReference>
<dbReference type="SUPFAM" id="SSF49562">
    <property type="entry name" value="C2 domain (Calcium/lipid-binding domain, CaLB)"/>
    <property type="match status" value="1"/>
</dbReference>
<dbReference type="InterPro" id="IPR011993">
    <property type="entry name" value="PH-like_dom_sf"/>
</dbReference>
<dbReference type="Gene3D" id="2.60.40.150">
    <property type="entry name" value="C2 domain"/>
    <property type="match status" value="1"/>
</dbReference>
<evidence type="ECO:0000256" key="5">
    <source>
        <dbReference type="ARBA" id="ARBA00023224"/>
    </source>
</evidence>
<comment type="caution">
    <text evidence="11">The sequence shown here is derived from an EMBL/GenBank/DDBJ whole genome shotgun (WGS) entry which is preliminary data.</text>
</comment>
<dbReference type="OrthoDB" id="269822at2759"/>
<feature type="compositionally biased region" description="Acidic residues" evidence="7">
    <location>
        <begin position="477"/>
        <end position="489"/>
    </location>
</feature>
<accession>A0A9P5ZV55</accession>
<dbReference type="SMART" id="SM00148">
    <property type="entry name" value="PLCXc"/>
    <property type="match status" value="1"/>
</dbReference>
<evidence type="ECO:0000256" key="7">
    <source>
        <dbReference type="SAM" id="MobiDB-lite"/>
    </source>
</evidence>
<dbReference type="InterPro" id="IPR001711">
    <property type="entry name" value="PLipase_C_Pinositol-sp_Y"/>
</dbReference>
<dbReference type="GO" id="GO:0004435">
    <property type="term" value="F:phosphatidylinositol-4,5-bisphosphate phospholipase C activity"/>
    <property type="evidence" value="ECO:0007669"/>
    <property type="project" value="UniProtKB-EC"/>
</dbReference>
<dbReference type="Pfam" id="PF00388">
    <property type="entry name" value="PI-PLC-X"/>
    <property type="match status" value="1"/>
</dbReference>
<proteinExistence type="predicted"/>
<dbReference type="SUPFAM" id="SSF50729">
    <property type="entry name" value="PH domain-like"/>
    <property type="match status" value="1"/>
</dbReference>
<keyword evidence="5" id="KW-0807">Transducer</keyword>
<evidence type="ECO:0000259" key="9">
    <source>
        <dbReference type="PROSITE" id="PS50008"/>
    </source>
</evidence>
<dbReference type="PROSITE" id="PS50222">
    <property type="entry name" value="EF_HAND_2"/>
    <property type="match status" value="1"/>
</dbReference>
<dbReference type="GO" id="GO:0016042">
    <property type="term" value="P:lipid catabolic process"/>
    <property type="evidence" value="ECO:0007669"/>
    <property type="project" value="UniProtKB-KW"/>
</dbReference>
<dbReference type="EMBL" id="MU154575">
    <property type="protein sequence ID" value="KAF9494261.1"/>
    <property type="molecule type" value="Genomic_DNA"/>
</dbReference>
<dbReference type="InterPro" id="IPR002048">
    <property type="entry name" value="EF_hand_dom"/>
</dbReference>
<keyword evidence="3 6" id="KW-0442">Lipid degradation</keyword>
<evidence type="ECO:0000313" key="12">
    <source>
        <dbReference type="Proteomes" id="UP000807025"/>
    </source>
</evidence>
<dbReference type="InterPro" id="IPR011992">
    <property type="entry name" value="EF-hand-dom_pair"/>
</dbReference>
<dbReference type="Gene3D" id="1.10.238.10">
    <property type="entry name" value="EF-hand"/>
    <property type="match status" value="2"/>
</dbReference>
<dbReference type="Pfam" id="PF00387">
    <property type="entry name" value="PI-PLC-Y"/>
    <property type="match status" value="1"/>
</dbReference>
<keyword evidence="4 6" id="KW-0443">Lipid metabolism</keyword>
<name>A0A9P5ZV55_PLEER</name>
<evidence type="ECO:0000256" key="2">
    <source>
        <dbReference type="ARBA" id="ARBA00022801"/>
    </source>
</evidence>
<feature type="region of interest" description="Disordered" evidence="7">
    <location>
        <begin position="510"/>
        <end position="533"/>
    </location>
</feature>
<dbReference type="PROSITE" id="PS50008">
    <property type="entry name" value="PIPLC_Y_DOMAIN"/>
    <property type="match status" value="1"/>
</dbReference>
<dbReference type="EC" id="3.1.4.11" evidence="1 6"/>
<dbReference type="InterPro" id="IPR000008">
    <property type="entry name" value="C2_dom"/>
</dbReference>
<evidence type="ECO:0000256" key="4">
    <source>
        <dbReference type="ARBA" id="ARBA00023098"/>
    </source>
</evidence>
<dbReference type="SUPFAM" id="SSF51695">
    <property type="entry name" value="PLC-like phosphodiesterases"/>
    <property type="match status" value="1"/>
</dbReference>
<dbReference type="InterPro" id="IPR000909">
    <property type="entry name" value="PLipase_C_PInositol-sp_X_dom"/>
</dbReference>
<keyword evidence="2 6" id="KW-0378">Hydrolase</keyword>
<dbReference type="PRINTS" id="PR00390">
    <property type="entry name" value="PHPHLIPASEC"/>
</dbReference>
<dbReference type="Proteomes" id="UP000807025">
    <property type="component" value="Unassembled WGS sequence"/>
</dbReference>
<evidence type="ECO:0000256" key="6">
    <source>
        <dbReference type="RuleBase" id="RU361133"/>
    </source>
</evidence>
<dbReference type="GO" id="GO:0005509">
    <property type="term" value="F:calcium ion binding"/>
    <property type="evidence" value="ECO:0007669"/>
    <property type="project" value="InterPro"/>
</dbReference>
<gene>
    <name evidence="11" type="ORF">BDN71DRAFT_1393598</name>
</gene>
<evidence type="ECO:0000256" key="1">
    <source>
        <dbReference type="ARBA" id="ARBA00012368"/>
    </source>
</evidence>
<dbReference type="PANTHER" id="PTHR10336">
    <property type="entry name" value="PHOSPHOINOSITIDE-SPECIFIC PHOSPHOLIPASE C FAMILY PROTEIN"/>
    <property type="match status" value="1"/>
</dbReference>
<dbReference type="AlphaFoldDB" id="A0A9P5ZV55"/>
<feature type="region of interest" description="Disordered" evidence="7">
    <location>
        <begin position="473"/>
        <end position="497"/>
    </location>
</feature>
<comment type="catalytic activity">
    <reaction evidence="6">
        <text>a 1,2-diacyl-sn-glycero-3-phospho-(1D-myo-inositol-4,5-bisphosphate) + H2O = 1D-myo-inositol 1,4,5-trisphosphate + a 1,2-diacyl-sn-glycerol + H(+)</text>
        <dbReference type="Rhea" id="RHEA:33179"/>
        <dbReference type="ChEBI" id="CHEBI:15377"/>
        <dbReference type="ChEBI" id="CHEBI:15378"/>
        <dbReference type="ChEBI" id="CHEBI:17815"/>
        <dbReference type="ChEBI" id="CHEBI:58456"/>
        <dbReference type="ChEBI" id="CHEBI:203600"/>
        <dbReference type="EC" id="3.1.4.11"/>
    </reaction>
</comment>
<protein>
    <recommendedName>
        <fullName evidence="1 6">Phosphoinositide phospholipase C</fullName>
        <ecNumber evidence="1 6">3.1.4.11</ecNumber>
    </recommendedName>
</protein>
<dbReference type="GO" id="GO:0051209">
    <property type="term" value="P:release of sequestered calcium ion into cytosol"/>
    <property type="evidence" value="ECO:0007669"/>
    <property type="project" value="TreeGrafter"/>
</dbReference>
<reference evidence="11" key="1">
    <citation type="submission" date="2020-11" db="EMBL/GenBank/DDBJ databases">
        <authorList>
            <consortium name="DOE Joint Genome Institute"/>
            <person name="Ahrendt S."/>
            <person name="Riley R."/>
            <person name="Andreopoulos W."/>
            <person name="Labutti K."/>
            <person name="Pangilinan J."/>
            <person name="Ruiz-Duenas F.J."/>
            <person name="Barrasa J.M."/>
            <person name="Sanchez-Garcia M."/>
            <person name="Camarero S."/>
            <person name="Miyauchi S."/>
            <person name="Serrano A."/>
            <person name="Linde D."/>
            <person name="Babiker R."/>
            <person name="Drula E."/>
            <person name="Ayuso-Fernandez I."/>
            <person name="Pacheco R."/>
            <person name="Padilla G."/>
            <person name="Ferreira P."/>
            <person name="Barriuso J."/>
            <person name="Kellner H."/>
            <person name="Castanera R."/>
            <person name="Alfaro M."/>
            <person name="Ramirez L."/>
            <person name="Pisabarro A.G."/>
            <person name="Kuo A."/>
            <person name="Tritt A."/>
            <person name="Lipzen A."/>
            <person name="He G."/>
            <person name="Yan M."/>
            <person name="Ng V."/>
            <person name="Cullen D."/>
            <person name="Martin F."/>
            <person name="Rosso M.-N."/>
            <person name="Henrissat B."/>
            <person name="Hibbett D."/>
            <person name="Martinez A.T."/>
            <person name="Grigoriev I.V."/>
        </authorList>
    </citation>
    <scope>NUCLEOTIDE SEQUENCE</scope>
    <source>
        <strain evidence="11">ATCC 90797</strain>
    </source>
</reference>
<sequence>MADPQPSPLPALDVSLSVPEEFKTGAVFTKINSDRKQKQVKFRLDVDQGQILWESKKYGAILVETIKEFRTGSNAAYDLAQLGLPFSDLPRFISIIYIRSGSYKTLNVLAPTPEILRQWENAVRALYTTRRDLMRGLDNVEMREAVWQKMYWKGADAGGDNKLDLKEVENLCLRLNISAPPAVVKKLFDATDSQRTGFLDFESFKQFVKSIKRRPEVDALYAQICDGSPSKIFDSQAFEMFMKGQQQSDLSVDALKAIFAKYATQPVEGQVPVLSTTAFTTFLLSSDNAVTASASGSHQVTQNMSHPLSHYYISSSHNTYLIGHQLIGESTVEGYIRALLAGCRSVELDIWDGGDNEEPVIKHGNTLTSDIPLRDICDAINRYAFVASPYPVIISAEVHLGLESQDKMVQVLKECFGNRLVHDENLLQDGMPKKKIDALPSVESLKEKFLLKAKNLYVIDNAATSLLATSTPPATIEVEEPSDTSDSEAEPTSKVAKVRGEIKSFGNKLRATFGSKKGSRPTTPSNDQRPPKPKMSIKLASLIVYTVGVKCRGLPPATPIDGVQSENAPHYEPEHIFSLSENKAKRMIKDDMLSVIKHCQNHLVRVYPKGLRVNSTNYEPHEFWAAGAQVVALNWQTTDFGYLINQAMFQENGRCGYILKPPALMDFNAKLLTQRTMHFFDVMIISAQQLPTPKRSTKSELLKKNPYVDPLAEVSLHVPDWSSTPFIPTESKAAYSPSHKATTTEPTSSRKVSFKTSIVKDNGFNPVWQEEICLPFDCLGGRESGMMDLVFVKFVVWQKGKDDDGDEPLAVYCAPLGCLKSGFRHLPLHDSQGSQHLFSTLFVEIGIRDVA</sequence>
<dbReference type="PROSITE" id="PS50007">
    <property type="entry name" value="PIPLC_X_DOMAIN"/>
    <property type="match status" value="1"/>
</dbReference>
<feature type="domain" description="EF-hand" evidence="10">
    <location>
        <begin position="179"/>
        <end position="214"/>
    </location>
</feature>
<evidence type="ECO:0000259" key="8">
    <source>
        <dbReference type="PROSITE" id="PS50004"/>
    </source>
</evidence>
<dbReference type="GO" id="GO:0048015">
    <property type="term" value="P:phosphatidylinositol-mediated signaling"/>
    <property type="evidence" value="ECO:0007669"/>
    <property type="project" value="TreeGrafter"/>
</dbReference>
<feature type="domain" description="PI-PLC Y-box" evidence="9">
    <location>
        <begin position="539"/>
        <end position="664"/>
    </location>
</feature>
<dbReference type="SMART" id="SM00239">
    <property type="entry name" value="C2"/>
    <property type="match status" value="1"/>
</dbReference>
<dbReference type="SMART" id="SM00149">
    <property type="entry name" value="PLCYc"/>
    <property type="match status" value="1"/>
</dbReference>
<dbReference type="InterPro" id="IPR001192">
    <property type="entry name" value="PI-PLC_fam"/>
</dbReference>
<dbReference type="SUPFAM" id="SSF47473">
    <property type="entry name" value="EF-hand"/>
    <property type="match status" value="1"/>
</dbReference>
<dbReference type="PANTHER" id="PTHR10336:SF36">
    <property type="entry name" value="1-PHOSPHATIDYLINOSITOL 4,5-BISPHOSPHATE PHOSPHODIESTERASE BETA-4"/>
    <property type="match status" value="1"/>
</dbReference>
<feature type="domain" description="C2" evidence="8">
    <location>
        <begin position="661"/>
        <end position="830"/>
    </location>
</feature>
<evidence type="ECO:0000259" key="10">
    <source>
        <dbReference type="PROSITE" id="PS50222"/>
    </source>
</evidence>
<evidence type="ECO:0000256" key="3">
    <source>
        <dbReference type="ARBA" id="ARBA00022963"/>
    </source>
</evidence>